<dbReference type="PANTHER" id="PTHR13771">
    <property type="entry name" value="INTERCELLULAR ADHESION MOLECULE"/>
    <property type="match status" value="1"/>
</dbReference>
<dbReference type="GO" id="GO:0005178">
    <property type="term" value="F:integrin binding"/>
    <property type="evidence" value="ECO:0007669"/>
    <property type="project" value="InterPro"/>
</dbReference>
<dbReference type="Gene3D" id="2.60.40.10">
    <property type="entry name" value="Immunoglobulins"/>
    <property type="match status" value="2"/>
</dbReference>
<evidence type="ECO:0000259" key="2">
    <source>
        <dbReference type="PROSITE" id="PS50835"/>
    </source>
</evidence>
<organism evidence="3 4">
    <name type="scientific">Aquarana catesbeiana</name>
    <name type="common">American bullfrog</name>
    <name type="synonym">Rana catesbeiana</name>
    <dbReference type="NCBI Taxonomy" id="8400"/>
    <lineage>
        <taxon>Eukaryota</taxon>
        <taxon>Metazoa</taxon>
        <taxon>Chordata</taxon>
        <taxon>Craniata</taxon>
        <taxon>Vertebrata</taxon>
        <taxon>Euteleostomi</taxon>
        <taxon>Amphibia</taxon>
        <taxon>Batrachia</taxon>
        <taxon>Anura</taxon>
        <taxon>Neobatrachia</taxon>
        <taxon>Ranoidea</taxon>
        <taxon>Ranidae</taxon>
        <taxon>Aquarana</taxon>
    </lineage>
</organism>
<dbReference type="SUPFAM" id="SSF48726">
    <property type="entry name" value="Immunoglobulin"/>
    <property type="match status" value="2"/>
</dbReference>
<reference evidence="4" key="1">
    <citation type="journal article" date="2017" name="Nat. Commun.">
        <title>The North American bullfrog draft genome provides insight into hormonal regulation of long noncoding RNA.</title>
        <authorList>
            <person name="Hammond S.A."/>
            <person name="Warren R.L."/>
            <person name="Vandervalk B.P."/>
            <person name="Kucuk E."/>
            <person name="Khan H."/>
            <person name="Gibb E.A."/>
            <person name="Pandoh P."/>
            <person name="Kirk H."/>
            <person name="Zhao Y."/>
            <person name="Jones M."/>
            <person name="Mungall A.J."/>
            <person name="Coope R."/>
            <person name="Pleasance S."/>
            <person name="Moore R.A."/>
            <person name="Holt R.A."/>
            <person name="Round J.M."/>
            <person name="Ohora S."/>
            <person name="Walle B.V."/>
            <person name="Veldhoen N."/>
            <person name="Helbing C.C."/>
            <person name="Birol I."/>
        </authorList>
    </citation>
    <scope>NUCLEOTIDE SEQUENCE [LARGE SCALE GENOMIC DNA]</scope>
</reference>
<dbReference type="Proteomes" id="UP000228934">
    <property type="component" value="Unassembled WGS sequence"/>
</dbReference>
<accession>A0A2G9RF65</accession>
<dbReference type="SMART" id="SM00409">
    <property type="entry name" value="IG"/>
    <property type="match status" value="2"/>
</dbReference>
<feature type="transmembrane region" description="Helical" evidence="1">
    <location>
        <begin position="192"/>
        <end position="214"/>
    </location>
</feature>
<gene>
    <name evidence="3" type="ORF">AB205_0164290</name>
</gene>
<name>A0A2G9RF65_AQUCT</name>
<dbReference type="InterPro" id="IPR047012">
    <property type="entry name" value="ICAM_VCAM"/>
</dbReference>
<protein>
    <recommendedName>
        <fullName evidence="2">Ig-like domain-containing protein</fullName>
    </recommendedName>
</protein>
<dbReference type="InterPro" id="IPR013783">
    <property type="entry name" value="Ig-like_fold"/>
</dbReference>
<keyword evidence="1" id="KW-0812">Transmembrane</keyword>
<dbReference type="EMBL" id="KV948117">
    <property type="protein sequence ID" value="PIO25853.1"/>
    <property type="molecule type" value="Genomic_DNA"/>
</dbReference>
<feature type="domain" description="Ig-like" evidence="2">
    <location>
        <begin position="103"/>
        <end position="183"/>
    </location>
</feature>
<evidence type="ECO:0000313" key="4">
    <source>
        <dbReference type="Proteomes" id="UP000228934"/>
    </source>
</evidence>
<dbReference type="SMART" id="SM00408">
    <property type="entry name" value="IGc2"/>
    <property type="match status" value="1"/>
</dbReference>
<dbReference type="AlphaFoldDB" id="A0A2G9RF65"/>
<dbReference type="InterPro" id="IPR036179">
    <property type="entry name" value="Ig-like_dom_sf"/>
</dbReference>
<proteinExistence type="predicted"/>
<dbReference type="GO" id="GO:0007155">
    <property type="term" value="P:cell adhesion"/>
    <property type="evidence" value="ECO:0007669"/>
    <property type="project" value="InterPro"/>
</dbReference>
<dbReference type="InterPro" id="IPR003599">
    <property type="entry name" value="Ig_sub"/>
</dbReference>
<dbReference type="Pfam" id="PF13927">
    <property type="entry name" value="Ig_3"/>
    <property type="match status" value="1"/>
</dbReference>
<dbReference type="InterPro" id="IPR007110">
    <property type="entry name" value="Ig-like_dom"/>
</dbReference>
<dbReference type="PANTHER" id="PTHR13771:SF9">
    <property type="entry name" value="INTERCELLULAR ADHESION MOLECULE 5"/>
    <property type="match status" value="1"/>
</dbReference>
<evidence type="ECO:0000313" key="3">
    <source>
        <dbReference type="EMBL" id="PIO25853.1"/>
    </source>
</evidence>
<dbReference type="InterPro" id="IPR003598">
    <property type="entry name" value="Ig_sub2"/>
</dbReference>
<dbReference type="GO" id="GO:0005886">
    <property type="term" value="C:plasma membrane"/>
    <property type="evidence" value="ECO:0007669"/>
    <property type="project" value="TreeGrafter"/>
</dbReference>
<keyword evidence="1" id="KW-0472">Membrane</keyword>
<dbReference type="OrthoDB" id="6250964at2759"/>
<keyword evidence="4" id="KW-1185">Reference proteome</keyword>
<dbReference type="PROSITE" id="PS50835">
    <property type="entry name" value="IG_LIKE"/>
    <property type="match status" value="1"/>
</dbReference>
<evidence type="ECO:0000256" key="1">
    <source>
        <dbReference type="SAM" id="Phobius"/>
    </source>
</evidence>
<sequence>MLKYNGSSWFSLVTDPPEFSESSCPDSIVWVEGKERMFGCRSEGNPTPEEKCTLDLANLPLQTTTTFSAERNMSGIYTCQASNFIGTVNKSVEVTVQYPPECPTVNISTQSSVSTGDSVNLTCDSDALPSPTYSWEIPPHAQVEFSQENRSITIKEASSYHTGTYTCNVKNEHGHSSTPWDLEVKSTSNTTLMIALLGVVIALAVVAVVILMIYRFLQNGKKGFYDLMKRTPKKPNRSEVPLQEKV</sequence>
<keyword evidence="1" id="KW-1133">Transmembrane helix</keyword>